<accession>A0ABW3ZSF3</accession>
<sequence>MSSFFLIVGIACIVIANIFLGGLKSEEQQQTIFHTERHNPRSVKLKPALYFGLSGLLSLGISALIYFL</sequence>
<keyword evidence="1" id="KW-1133">Transmembrane helix</keyword>
<organism evidence="2 3">
    <name type="scientific">Lentibacillus salinarum</name>
    <dbReference type="NCBI Taxonomy" id="446820"/>
    <lineage>
        <taxon>Bacteria</taxon>
        <taxon>Bacillati</taxon>
        <taxon>Bacillota</taxon>
        <taxon>Bacilli</taxon>
        <taxon>Bacillales</taxon>
        <taxon>Bacillaceae</taxon>
        <taxon>Lentibacillus</taxon>
    </lineage>
</organism>
<gene>
    <name evidence="2" type="ORF">ACFQ4A_06255</name>
</gene>
<dbReference type="Proteomes" id="UP001597178">
    <property type="component" value="Unassembled WGS sequence"/>
</dbReference>
<keyword evidence="1" id="KW-0472">Membrane</keyword>
<protein>
    <recommendedName>
        <fullName evidence="4">DUF3899 domain-containing protein</fullName>
    </recommendedName>
</protein>
<comment type="caution">
    <text evidence="2">The sequence shown here is derived from an EMBL/GenBank/DDBJ whole genome shotgun (WGS) entry which is preliminary data.</text>
</comment>
<evidence type="ECO:0000256" key="1">
    <source>
        <dbReference type="SAM" id="Phobius"/>
    </source>
</evidence>
<evidence type="ECO:0000313" key="2">
    <source>
        <dbReference type="EMBL" id="MFD1361271.1"/>
    </source>
</evidence>
<name>A0ABW3ZSF3_9BACI</name>
<keyword evidence="3" id="KW-1185">Reference proteome</keyword>
<dbReference type="EMBL" id="JBHTNH010000008">
    <property type="protein sequence ID" value="MFD1361271.1"/>
    <property type="molecule type" value="Genomic_DNA"/>
</dbReference>
<reference evidence="3" key="1">
    <citation type="journal article" date="2019" name="Int. J. Syst. Evol. Microbiol.">
        <title>The Global Catalogue of Microorganisms (GCM) 10K type strain sequencing project: providing services to taxonomists for standard genome sequencing and annotation.</title>
        <authorList>
            <consortium name="The Broad Institute Genomics Platform"/>
            <consortium name="The Broad Institute Genome Sequencing Center for Infectious Disease"/>
            <person name="Wu L."/>
            <person name="Ma J."/>
        </authorList>
    </citation>
    <scope>NUCLEOTIDE SEQUENCE [LARGE SCALE GENOMIC DNA]</scope>
    <source>
        <strain evidence="3">CCUG 54822</strain>
    </source>
</reference>
<feature type="transmembrane region" description="Helical" evidence="1">
    <location>
        <begin position="6"/>
        <end position="23"/>
    </location>
</feature>
<keyword evidence="1" id="KW-0812">Transmembrane</keyword>
<dbReference type="RefSeq" id="WP_382398684.1">
    <property type="nucleotide sequence ID" value="NZ_JBHTNH010000008.1"/>
</dbReference>
<evidence type="ECO:0008006" key="4">
    <source>
        <dbReference type="Google" id="ProtNLM"/>
    </source>
</evidence>
<evidence type="ECO:0000313" key="3">
    <source>
        <dbReference type="Proteomes" id="UP001597178"/>
    </source>
</evidence>
<feature type="transmembrane region" description="Helical" evidence="1">
    <location>
        <begin position="48"/>
        <end position="67"/>
    </location>
</feature>
<proteinExistence type="predicted"/>